<name>A0A437RC96_9BURK</name>
<proteinExistence type="predicted"/>
<dbReference type="EMBL" id="SACR01000005">
    <property type="protein sequence ID" value="RVU44317.1"/>
    <property type="molecule type" value="Genomic_DNA"/>
</dbReference>
<accession>A0A437RC96</accession>
<dbReference type="AlphaFoldDB" id="A0A437RC96"/>
<comment type="caution">
    <text evidence="1">The sequence shown here is derived from an EMBL/GenBank/DDBJ whole genome shotgun (WGS) entry which is preliminary data.</text>
</comment>
<dbReference type="Proteomes" id="UP000285575">
    <property type="component" value="Unassembled WGS sequence"/>
</dbReference>
<organism evidence="1 2">
    <name type="scientific">Rubrivivax rivuli</name>
    <dbReference type="NCBI Taxonomy" id="1862385"/>
    <lineage>
        <taxon>Bacteria</taxon>
        <taxon>Pseudomonadati</taxon>
        <taxon>Pseudomonadota</taxon>
        <taxon>Betaproteobacteria</taxon>
        <taxon>Burkholderiales</taxon>
        <taxon>Sphaerotilaceae</taxon>
        <taxon>Rubrivivax</taxon>
    </lineage>
</organism>
<gene>
    <name evidence="1" type="ORF">EOE66_16690</name>
</gene>
<dbReference type="RefSeq" id="WP_128229865.1">
    <property type="nucleotide sequence ID" value="NZ_SACR01000005.1"/>
</dbReference>
<protein>
    <submittedName>
        <fullName evidence="1">Uncharacterized protein</fullName>
    </submittedName>
</protein>
<evidence type="ECO:0000313" key="2">
    <source>
        <dbReference type="Proteomes" id="UP000285575"/>
    </source>
</evidence>
<evidence type="ECO:0000313" key="1">
    <source>
        <dbReference type="EMBL" id="RVU44317.1"/>
    </source>
</evidence>
<reference evidence="1 2" key="1">
    <citation type="submission" date="2019-01" db="EMBL/GenBank/DDBJ databases">
        <authorList>
            <person name="Chen W.-M."/>
        </authorList>
    </citation>
    <scope>NUCLEOTIDE SEQUENCE [LARGE SCALE GENOMIC DNA]</scope>
    <source>
        <strain evidence="1 2">KYPY4</strain>
    </source>
</reference>
<sequence>MTERAGHTVDLHGFALKEFLEFVRKQDPSWLEGAHVRCSDDGHQRSGVVEGKVWVEVLMSHKTAEALARVLARAEAFDENEADAVLSLRKALRLGEIADA</sequence>
<keyword evidence="2" id="KW-1185">Reference proteome</keyword>
<dbReference type="OrthoDB" id="7620498at2"/>